<evidence type="ECO:0000313" key="5">
    <source>
        <dbReference type="EMBL" id="EEC57985.1"/>
    </source>
</evidence>
<reference evidence="5 6" key="2">
    <citation type="submission" date="2008-11" db="EMBL/GenBank/DDBJ databases">
        <authorList>
            <person name="Fulton L."/>
            <person name="Clifton S."/>
            <person name="Fulton B."/>
            <person name="Xu J."/>
            <person name="Minx P."/>
            <person name="Pepin K.H."/>
            <person name="Johnson M."/>
            <person name="Bhonagiri V."/>
            <person name="Nash W.E."/>
            <person name="Mardis E.R."/>
            <person name="Wilson R.K."/>
        </authorList>
    </citation>
    <scope>NUCLEOTIDE SEQUENCE [LARGE SCALE GENOMIC DNA]</scope>
    <source>
        <strain evidence="5 6">ATCC 43243</strain>
    </source>
</reference>
<dbReference type="SUPFAM" id="SSF52540">
    <property type="entry name" value="P-loop containing nucleoside triphosphate hydrolases"/>
    <property type="match status" value="1"/>
</dbReference>
<dbReference type="GO" id="GO:0016887">
    <property type="term" value="F:ATP hydrolysis activity"/>
    <property type="evidence" value="ECO:0007669"/>
    <property type="project" value="InterPro"/>
</dbReference>
<dbReference type="Proteomes" id="UP000003136">
    <property type="component" value="Unassembled WGS sequence"/>
</dbReference>
<dbReference type="PANTHER" id="PTHR42759:SF5">
    <property type="entry name" value="METHANOL DEHYDROGENASE REGULATOR"/>
    <property type="match status" value="1"/>
</dbReference>
<dbReference type="HOGENOM" id="CLU_034716_2_0_9"/>
<evidence type="ECO:0000256" key="2">
    <source>
        <dbReference type="ARBA" id="ARBA00022840"/>
    </source>
</evidence>
<evidence type="ECO:0000259" key="4">
    <source>
        <dbReference type="SMART" id="SM00382"/>
    </source>
</evidence>
<name>B7AQL3_9FIRM</name>
<dbReference type="EMBL" id="ABVQ01000035">
    <property type="protein sequence ID" value="EEC57985.1"/>
    <property type="molecule type" value="Genomic_DNA"/>
</dbReference>
<dbReference type="PIRSF" id="PIRSF002849">
    <property type="entry name" value="AAA_ATPase_chaperone_MoxR_prd"/>
    <property type="match status" value="1"/>
</dbReference>
<proteinExistence type="inferred from homology"/>
<dbReference type="Gene3D" id="1.10.8.80">
    <property type="entry name" value="Magnesium chelatase subunit I, C-Terminal domain"/>
    <property type="match status" value="1"/>
</dbReference>
<dbReference type="Gene3D" id="3.40.50.300">
    <property type="entry name" value="P-loop containing nucleotide triphosphate hydrolases"/>
    <property type="match status" value="1"/>
</dbReference>
<sequence>METGMQAGINDIRKNMAGVIVGKEKVTDYILTAMLASGHVLLEDVPGTGKTLIAKTLAKSVDAQFSRIQFTPDLVPSDVTGIHYYNQKAGEFVLRKGPVFANIVLADEINRATPRTQSSMLECMEERQVTIDDETLKLEEPFVVIATQNPIETAGTFALPEAQLDRFMMKISMGYPDRDGELLMMNRFLSDNPAESIRPVCTKQDIIKMQDESQKVYIHPHLMEYIADIVRMTRELPEAAIGVSPRGTLTMLRAVRAYAYINSRDYVVPEDIRELAVPVLAHRIVLKSGAVMKDNRKAMVEAILDRCPLKTEDWNTQHD</sequence>
<dbReference type="STRING" id="483218.BACPEC_00970"/>
<protein>
    <recommendedName>
        <fullName evidence="4">AAA+ ATPase domain-containing protein</fullName>
    </recommendedName>
</protein>
<dbReference type="eggNOG" id="COG0714">
    <property type="taxonomic scope" value="Bacteria"/>
</dbReference>
<feature type="domain" description="AAA+ ATPase" evidence="4">
    <location>
        <begin position="36"/>
        <end position="177"/>
    </location>
</feature>
<accession>B7AQL3</accession>
<evidence type="ECO:0000256" key="1">
    <source>
        <dbReference type="ARBA" id="ARBA00022741"/>
    </source>
</evidence>
<dbReference type="InterPro" id="IPR050764">
    <property type="entry name" value="CbbQ/NirQ/NorQ/GpvN"/>
</dbReference>
<keyword evidence="6" id="KW-1185">Reference proteome</keyword>
<dbReference type="Pfam" id="PF17863">
    <property type="entry name" value="AAA_lid_2"/>
    <property type="match status" value="1"/>
</dbReference>
<dbReference type="InterPro" id="IPR041628">
    <property type="entry name" value="ChlI/MoxR_AAA_lid"/>
</dbReference>
<reference evidence="5 6" key="1">
    <citation type="submission" date="2008-11" db="EMBL/GenBank/DDBJ databases">
        <title>Draft genome sequence of Bacteroides pectinophilus (ATCC 43243).</title>
        <authorList>
            <person name="Sudarsanam P."/>
            <person name="Ley R."/>
            <person name="Guruge J."/>
            <person name="Turnbaugh P.J."/>
            <person name="Mahowald M."/>
            <person name="Liep D."/>
            <person name="Gordon J."/>
        </authorList>
    </citation>
    <scope>NUCLEOTIDE SEQUENCE [LARGE SCALE GENOMIC DNA]</scope>
    <source>
        <strain evidence="5 6">ATCC 43243</strain>
    </source>
</reference>
<keyword evidence="1" id="KW-0547">Nucleotide-binding</keyword>
<dbReference type="AlphaFoldDB" id="B7AQL3"/>
<comment type="similarity">
    <text evidence="3">Belongs to the MoxR family.</text>
</comment>
<evidence type="ECO:0000256" key="3">
    <source>
        <dbReference type="ARBA" id="ARBA00061607"/>
    </source>
</evidence>
<organism evidence="5 6">
    <name type="scientific">[Bacteroides] pectinophilus ATCC 43243</name>
    <dbReference type="NCBI Taxonomy" id="483218"/>
    <lineage>
        <taxon>Bacteria</taxon>
        <taxon>Bacillati</taxon>
        <taxon>Bacillota</taxon>
        <taxon>Clostridia</taxon>
        <taxon>Eubacteriales</taxon>
    </lineage>
</organism>
<dbReference type="InterPro" id="IPR027417">
    <property type="entry name" value="P-loop_NTPase"/>
</dbReference>
<keyword evidence="2" id="KW-0067">ATP-binding</keyword>
<evidence type="ECO:0000313" key="6">
    <source>
        <dbReference type="Proteomes" id="UP000003136"/>
    </source>
</evidence>
<dbReference type="FunFam" id="3.40.50.300:FF:000640">
    <property type="entry name" value="MoxR family ATPase"/>
    <property type="match status" value="1"/>
</dbReference>
<dbReference type="Pfam" id="PF07726">
    <property type="entry name" value="AAA_3"/>
    <property type="match status" value="1"/>
</dbReference>
<dbReference type="PANTHER" id="PTHR42759">
    <property type="entry name" value="MOXR FAMILY PROTEIN"/>
    <property type="match status" value="1"/>
</dbReference>
<comment type="caution">
    <text evidence="5">The sequence shown here is derived from an EMBL/GenBank/DDBJ whole genome shotgun (WGS) entry which is preliminary data.</text>
</comment>
<dbReference type="GO" id="GO:0005524">
    <property type="term" value="F:ATP binding"/>
    <property type="evidence" value="ECO:0007669"/>
    <property type="project" value="UniProtKB-KW"/>
</dbReference>
<dbReference type="InterPro" id="IPR011703">
    <property type="entry name" value="ATPase_AAA-3"/>
</dbReference>
<dbReference type="InterPro" id="IPR003593">
    <property type="entry name" value="AAA+_ATPase"/>
</dbReference>
<dbReference type="CDD" id="cd00009">
    <property type="entry name" value="AAA"/>
    <property type="match status" value="1"/>
</dbReference>
<gene>
    <name evidence="5" type="ORF">BACPEC_00970</name>
</gene>
<dbReference type="SMART" id="SM00382">
    <property type="entry name" value="AAA"/>
    <property type="match status" value="1"/>
</dbReference>